<dbReference type="PANTHER" id="PTHR24027">
    <property type="entry name" value="CADHERIN-23"/>
    <property type="match status" value="1"/>
</dbReference>
<reference evidence="10" key="1">
    <citation type="submission" date="2021-04" db="EMBL/GenBank/DDBJ databases">
        <authorList>
            <consortium name="Molecular Ecology Group"/>
        </authorList>
    </citation>
    <scope>NUCLEOTIDE SEQUENCE</scope>
</reference>
<evidence type="ECO:0000256" key="3">
    <source>
        <dbReference type="ARBA" id="ARBA00022729"/>
    </source>
</evidence>
<dbReference type="GO" id="GO:0007156">
    <property type="term" value="P:homophilic cell adhesion via plasma membrane adhesion molecules"/>
    <property type="evidence" value="ECO:0007669"/>
    <property type="project" value="InterPro"/>
</dbReference>
<name>A0A8S3Z0M0_9EUPU</name>
<dbReference type="FunFam" id="2.60.40.60:FF:000020">
    <property type="entry name" value="Dachsous cadherin-related 1b"/>
    <property type="match status" value="1"/>
</dbReference>
<feature type="domain" description="Cadherin" evidence="9">
    <location>
        <begin position="26"/>
        <end position="129"/>
    </location>
</feature>
<evidence type="ECO:0000256" key="5">
    <source>
        <dbReference type="ARBA" id="ARBA00022837"/>
    </source>
</evidence>
<dbReference type="GO" id="GO:0008013">
    <property type="term" value="F:beta-catenin binding"/>
    <property type="evidence" value="ECO:0007669"/>
    <property type="project" value="TreeGrafter"/>
</dbReference>
<dbReference type="SMART" id="SM00112">
    <property type="entry name" value="CA"/>
    <property type="match status" value="2"/>
</dbReference>
<dbReference type="OrthoDB" id="6252479at2759"/>
<keyword evidence="11" id="KW-1185">Reference proteome</keyword>
<comment type="caution">
    <text evidence="10">The sequence shown here is derived from an EMBL/GenBank/DDBJ whole genome shotgun (WGS) entry which is preliminary data.</text>
</comment>
<dbReference type="Gene3D" id="2.60.40.60">
    <property type="entry name" value="Cadherins"/>
    <property type="match status" value="4"/>
</dbReference>
<dbReference type="GO" id="GO:0045296">
    <property type="term" value="F:cadherin binding"/>
    <property type="evidence" value="ECO:0007669"/>
    <property type="project" value="TreeGrafter"/>
</dbReference>
<dbReference type="GO" id="GO:0016477">
    <property type="term" value="P:cell migration"/>
    <property type="evidence" value="ECO:0007669"/>
    <property type="project" value="TreeGrafter"/>
</dbReference>
<dbReference type="FunFam" id="2.60.40.60:FF:000033">
    <property type="entry name" value="FAT atypical cadherin 1"/>
    <property type="match status" value="1"/>
</dbReference>
<keyword evidence="2" id="KW-0812">Transmembrane</keyword>
<evidence type="ECO:0000256" key="2">
    <source>
        <dbReference type="ARBA" id="ARBA00022692"/>
    </source>
</evidence>
<dbReference type="PROSITE" id="PS50268">
    <property type="entry name" value="CADHERIN_2"/>
    <property type="match status" value="4"/>
</dbReference>
<keyword evidence="7" id="KW-0472">Membrane</keyword>
<evidence type="ECO:0000256" key="8">
    <source>
        <dbReference type="PROSITE-ProRule" id="PRU00043"/>
    </source>
</evidence>
<dbReference type="Pfam" id="PF00028">
    <property type="entry name" value="Cadherin"/>
    <property type="match status" value="3"/>
</dbReference>
<evidence type="ECO:0000313" key="10">
    <source>
        <dbReference type="EMBL" id="CAG5122529.1"/>
    </source>
</evidence>
<dbReference type="PRINTS" id="PR00205">
    <property type="entry name" value="CADHERIN"/>
</dbReference>
<dbReference type="InterPro" id="IPR020894">
    <property type="entry name" value="Cadherin_CS"/>
</dbReference>
<dbReference type="InterPro" id="IPR039808">
    <property type="entry name" value="Cadherin"/>
</dbReference>
<evidence type="ECO:0000256" key="1">
    <source>
        <dbReference type="ARBA" id="ARBA00004167"/>
    </source>
</evidence>
<keyword evidence="3" id="KW-0732">Signal</keyword>
<dbReference type="Proteomes" id="UP000678393">
    <property type="component" value="Unassembled WGS sequence"/>
</dbReference>
<keyword evidence="5 8" id="KW-0106">Calcium</keyword>
<sequence>NPVQTGTATVTVFVKDVNDHTPTFESSGPYLAHVMENRPEGTELLTVMATDLDEGANSQIVYSLVDSLSSHFTILPNSGRILTTTSLDRELEPQYILTVVATDQGIPPRSSSVQVNVIVDDDNDHAPEFGATSYTVTMYDSSSIGDFVIGVTAVDLDIGNNGKVAYSLEGPDKSYFNISTDMGVVTSAKPLGQDKRKLNFVVRASDLGKVPLNSTASVVVNFSITSSTSRPKFNDFDENIKIKENTKIGQLVTTVQASSSASSRVTYHIAGGNVNNAFTVSSDTGAITVTGRIDYE</sequence>
<evidence type="ECO:0000256" key="7">
    <source>
        <dbReference type="ARBA" id="ARBA00023136"/>
    </source>
</evidence>
<evidence type="ECO:0000259" key="9">
    <source>
        <dbReference type="PROSITE" id="PS50268"/>
    </source>
</evidence>
<dbReference type="GO" id="GO:0005509">
    <property type="term" value="F:calcium ion binding"/>
    <property type="evidence" value="ECO:0007669"/>
    <property type="project" value="UniProtKB-UniRule"/>
</dbReference>
<evidence type="ECO:0000313" key="11">
    <source>
        <dbReference type="Proteomes" id="UP000678393"/>
    </source>
</evidence>
<feature type="non-terminal residue" evidence="10">
    <location>
        <position position="1"/>
    </location>
</feature>
<accession>A0A8S3Z0M0</accession>
<feature type="domain" description="Cadherin" evidence="9">
    <location>
        <begin position="234"/>
        <end position="296"/>
    </location>
</feature>
<feature type="domain" description="Cadherin" evidence="9">
    <location>
        <begin position="130"/>
        <end position="233"/>
    </location>
</feature>
<dbReference type="CDD" id="cd11304">
    <property type="entry name" value="Cadherin_repeat"/>
    <property type="match status" value="3"/>
</dbReference>
<dbReference type="GO" id="GO:0016342">
    <property type="term" value="C:catenin complex"/>
    <property type="evidence" value="ECO:0007669"/>
    <property type="project" value="TreeGrafter"/>
</dbReference>
<keyword evidence="6" id="KW-1133">Transmembrane helix</keyword>
<dbReference type="InterPro" id="IPR015919">
    <property type="entry name" value="Cadherin-like_sf"/>
</dbReference>
<dbReference type="PROSITE" id="PS00232">
    <property type="entry name" value="CADHERIN_1"/>
    <property type="match status" value="2"/>
</dbReference>
<gene>
    <name evidence="10" type="ORF">CUNI_LOCUS8087</name>
</gene>
<comment type="subcellular location">
    <subcellularLocation>
        <location evidence="1">Membrane</location>
        <topology evidence="1">Single-pass membrane protein</topology>
    </subcellularLocation>
</comment>
<dbReference type="SUPFAM" id="SSF49313">
    <property type="entry name" value="Cadherin-like"/>
    <property type="match status" value="3"/>
</dbReference>
<protein>
    <recommendedName>
        <fullName evidence="9">Cadherin domain-containing protein</fullName>
    </recommendedName>
</protein>
<dbReference type="EMBL" id="CAJHNH020001313">
    <property type="protein sequence ID" value="CAG5122529.1"/>
    <property type="molecule type" value="Genomic_DNA"/>
</dbReference>
<evidence type="ECO:0000256" key="4">
    <source>
        <dbReference type="ARBA" id="ARBA00022737"/>
    </source>
</evidence>
<evidence type="ECO:0000256" key="6">
    <source>
        <dbReference type="ARBA" id="ARBA00022989"/>
    </source>
</evidence>
<feature type="non-terminal residue" evidence="10">
    <location>
        <position position="296"/>
    </location>
</feature>
<feature type="domain" description="Cadherin" evidence="9">
    <location>
        <begin position="1"/>
        <end position="24"/>
    </location>
</feature>
<proteinExistence type="predicted"/>
<dbReference type="InterPro" id="IPR002126">
    <property type="entry name" value="Cadherin-like_dom"/>
</dbReference>
<dbReference type="PANTHER" id="PTHR24027:SF438">
    <property type="entry name" value="CADHERIN 23"/>
    <property type="match status" value="1"/>
</dbReference>
<keyword evidence="4" id="KW-0677">Repeat</keyword>
<dbReference type="AlphaFoldDB" id="A0A8S3Z0M0"/>
<organism evidence="10 11">
    <name type="scientific">Candidula unifasciata</name>
    <dbReference type="NCBI Taxonomy" id="100452"/>
    <lineage>
        <taxon>Eukaryota</taxon>
        <taxon>Metazoa</taxon>
        <taxon>Spiralia</taxon>
        <taxon>Lophotrochozoa</taxon>
        <taxon>Mollusca</taxon>
        <taxon>Gastropoda</taxon>
        <taxon>Heterobranchia</taxon>
        <taxon>Euthyneura</taxon>
        <taxon>Panpulmonata</taxon>
        <taxon>Eupulmonata</taxon>
        <taxon>Stylommatophora</taxon>
        <taxon>Helicina</taxon>
        <taxon>Helicoidea</taxon>
        <taxon>Geomitridae</taxon>
        <taxon>Candidula</taxon>
    </lineage>
</organism>